<sequence length="146" mass="16489">MRLTELKGDLFAGSESSDPPAGMAHCVSADLRMGRGIAAEFRSRFGRIDEFRRQTCGIGEVAHLRLSDGRLLACLVTKQRYWEKPTYDSLTQCLQRLRQICLDQGVKRLAVPRLGCGLDRLNWRRVRELIEAVFDGADVCVDVYSL</sequence>
<reference evidence="2 3" key="1">
    <citation type="submission" date="2017-06" db="EMBL/GenBank/DDBJ databases">
        <title>A platform for efficient transgenesis in Macrostomum lignano, a flatworm model organism for stem cell research.</title>
        <authorList>
            <person name="Berezikov E."/>
        </authorList>
    </citation>
    <scope>NUCLEOTIDE SEQUENCE [LARGE SCALE GENOMIC DNA]</scope>
    <source>
        <strain evidence="2">DV1</strain>
        <tissue evidence="2">Whole organism</tissue>
    </source>
</reference>
<dbReference type="EMBL" id="NIVC01001095">
    <property type="protein sequence ID" value="PAA72392.1"/>
    <property type="molecule type" value="Genomic_DNA"/>
</dbReference>
<dbReference type="GO" id="GO:0140291">
    <property type="term" value="P:peptidyl-glutamate ADP-deribosylation"/>
    <property type="evidence" value="ECO:0007669"/>
    <property type="project" value="TreeGrafter"/>
</dbReference>
<keyword evidence="3" id="KW-1185">Reference proteome</keyword>
<proteinExistence type="predicted"/>
<dbReference type="SUPFAM" id="SSF52949">
    <property type="entry name" value="Macro domain-like"/>
    <property type="match status" value="1"/>
</dbReference>
<dbReference type="InterPro" id="IPR002589">
    <property type="entry name" value="Macro_dom"/>
</dbReference>
<dbReference type="Gene3D" id="3.40.220.10">
    <property type="entry name" value="Leucine Aminopeptidase, subunit E, domain 1"/>
    <property type="match status" value="1"/>
</dbReference>
<feature type="domain" description="Macro" evidence="1">
    <location>
        <begin position="1"/>
        <end position="146"/>
    </location>
</feature>
<dbReference type="PANTHER" id="PTHR12521">
    <property type="entry name" value="PROTEIN C6ORF130"/>
    <property type="match status" value="1"/>
</dbReference>
<dbReference type="PANTHER" id="PTHR12521:SF0">
    <property type="entry name" value="ADP-RIBOSE GLYCOHYDROLASE OARD1"/>
    <property type="match status" value="1"/>
</dbReference>
<accession>A0A267FHB4</accession>
<dbReference type="STRING" id="282301.A0A267FHB4"/>
<evidence type="ECO:0000259" key="1">
    <source>
        <dbReference type="PROSITE" id="PS51154"/>
    </source>
</evidence>
<comment type="caution">
    <text evidence="2">The sequence shown here is derived from an EMBL/GenBank/DDBJ whole genome shotgun (WGS) entry which is preliminary data.</text>
</comment>
<organism evidence="2 3">
    <name type="scientific">Macrostomum lignano</name>
    <dbReference type="NCBI Taxonomy" id="282301"/>
    <lineage>
        <taxon>Eukaryota</taxon>
        <taxon>Metazoa</taxon>
        <taxon>Spiralia</taxon>
        <taxon>Lophotrochozoa</taxon>
        <taxon>Platyhelminthes</taxon>
        <taxon>Rhabditophora</taxon>
        <taxon>Macrostomorpha</taxon>
        <taxon>Macrostomida</taxon>
        <taxon>Macrostomidae</taxon>
        <taxon>Macrostomum</taxon>
    </lineage>
</organism>
<dbReference type="Proteomes" id="UP000215902">
    <property type="component" value="Unassembled WGS sequence"/>
</dbReference>
<name>A0A267FHB4_9PLAT</name>
<dbReference type="AlphaFoldDB" id="A0A267FHB4"/>
<dbReference type="InterPro" id="IPR043472">
    <property type="entry name" value="Macro_dom-like"/>
</dbReference>
<dbReference type="InterPro" id="IPR050892">
    <property type="entry name" value="ADP-ribose_metab_enzymes"/>
</dbReference>
<evidence type="ECO:0000313" key="3">
    <source>
        <dbReference type="Proteomes" id="UP000215902"/>
    </source>
</evidence>
<dbReference type="PROSITE" id="PS51154">
    <property type="entry name" value="MACRO"/>
    <property type="match status" value="1"/>
</dbReference>
<dbReference type="CDD" id="cd02901">
    <property type="entry name" value="Macro_Poa1p-like"/>
    <property type="match status" value="1"/>
</dbReference>
<dbReference type="Pfam" id="PF01661">
    <property type="entry name" value="Macro"/>
    <property type="match status" value="1"/>
</dbReference>
<gene>
    <name evidence="2" type="ORF">BOX15_Mlig012481g4</name>
</gene>
<protein>
    <recommendedName>
        <fullName evidence="1">Macro domain-containing protein</fullName>
    </recommendedName>
</protein>
<evidence type="ECO:0000313" key="2">
    <source>
        <dbReference type="EMBL" id="PAA72392.1"/>
    </source>
</evidence>
<dbReference type="OrthoDB" id="2155246at2759"/>